<feature type="non-terminal residue" evidence="1">
    <location>
        <position position="1"/>
    </location>
</feature>
<dbReference type="EMBL" id="BARS01022073">
    <property type="protein sequence ID" value="GAG10882.1"/>
    <property type="molecule type" value="Genomic_DNA"/>
</dbReference>
<proteinExistence type="predicted"/>
<comment type="caution">
    <text evidence="1">The sequence shown here is derived from an EMBL/GenBank/DDBJ whole genome shotgun (WGS) entry which is preliminary data.</text>
</comment>
<organism evidence="1">
    <name type="scientific">marine sediment metagenome</name>
    <dbReference type="NCBI Taxonomy" id="412755"/>
    <lineage>
        <taxon>unclassified sequences</taxon>
        <taxon>metagenomes</taxon>
        <taxon>ecological metagenomes</taxon>
    </lineage>
</organism>
<reference evidence="1" key="1">
    <citation type="journal article" date="2014" name="Front. Microbiol.">
        <title>High frequency of phylogenetically diverse reductive dehalogenase-homologous genes in deep subseafloor sedimentary metagenomes.</title>
        <authorList>
            <person name="Kawai M."/>
            <person name="Futagami T."/>
            <person name="Toyoda A."/>
            <person name="Takaki Y."/>
            <person name="Nishi S."/>
            <person name="Hori S."/>
            <person name="Arai W."/>
            <person name="Tsubouchi T."/>
            <person name="Morono Y."/>
            <person name="Uchiyama I."/>
            <person name="Ito T."/>
            <person name="Fujiyama A."/>
            <person name="Inagaki F."/>
            <person name="Takami H."/>
        </authorList>
    </citation>
    <scope>NUCLEOTIDE SEQUENCE</scope>
    <source>
        <strain evidence="1">Expedition CK06-06</strain>
    </source>
</reference>
<name>X0VI43_9ZZZZ</name>
<protein>
    <submittedName>
        <fullName evidence="1">Uncharacterized protein</fullName>
    </submittedName>
</protein>
<gene>
    <name evidence="1" type="ORF">S01H1_35327</name>
</gene>
<accession>X0VI43</accession>
<evidence type="ECO:0000313" key="1">
    <source>
        <dbReference type="EMBL" id="GAG10882.1"/>
    </source>
</evidence>
<sequence length="48" mass="5632">SFPDQIDLEQLMHELYLKAKLERAEARVAAGEVFSHEDVVKRSREWFG</sequence>
<dbReference type="AlphaFoldDB" id="X0VI43"/>